<evidence type="ECO:0000313" key="3">
    <source>
        <dbReference type="EMBL" id="CAJ1387274.1"/>
    </source>
</evidence>
<evidence type="ECO:0000256" key="2">
    <source>
        <dbReference type="SAM" id="Phobius"/>
    </source>
</evidence>
<evidence type="ECO:0000313" key="4">
    <source>
        <dbReference type="Proteomes" id="UP001178507"/>
    </source>
</evidence>
<keyword evidence="2" id="KW-0472">Membrane</keyword>
<comment type="caution">
    <text evidence="3">The sequence shown here is derived from an EMBL/GenBank/DDBJ whole genome shotgun (WGS) entry which is preliminary data.</text>
</comment>
<reference evidence="3" key="1">
    <citation type="submission" date="2023-08" db="EMBL/GenBank/DDBJ databases">
        <authorList>
            <person name="Chen Y."/>
            <person name="Shah S."/>
            <person name="Dougan E. K."/>
            <person name="Thang M."/>
            <person name="Chan C."/>
        </authorList>
    </citation>
    <scope>NUCLEOTIDE SEQUENCE</scope>
</reference>
<keyword evidence="2" id="KW-0812">Transmembrane</keyword>
<dbReference type="Proteomes" id="UP001178507">
    <property type="component" value="Unassembled WGS sequence"/>
</dbReference>
<dbReference type="EMBL" id="CAUJNA010001491">
    <property type="protein sequence ID" value="CAJ1387274.1"/>
    <property type="molecule type" value="Genomic_DNA"/>
</dbReference>
<feature type="transmembrane region" description="Helical" evidence="2">
    <location>
        <begin position="341"/>
        <end position="361"/>
    </location>
</feature>
<keyword evidence="4" id="KW-1185">Reference proteome</keyword>
<evidence type="ECO:0000256" key="1">
    <source>
        <dbReference type="SAM" id="MobiDB-lite"/>
    </source>
</evidence>
<organism evidence="3 4">
    <name type="scientific">Effrenium voratum</name>
    <dbReference type="NCBI Taxonomy" id="2562239"/>
    <lineage>
        <taxon>Eukaryota</taxon>
        <taxon>Sar</taxon>
        <taxon>Alveolata</taxon>
        <taxon>Dinophyceae</taxon>
        <taxon>Suessiales</taxon>
        <taxon>Symbiodiniaceae</taxon>
        <taxon>Effrenium</taxon>
    </lineage>
</organism>
<proteinExistence type="predicted"/>
<feature type="compositionally biased region" description="Pro residues" evidence="1">
    <location>
        <begin position="164"/>
        <end position="219"/>
    </location>
</feature>
<sequence>MQEGFALHPDQFVGLTVHSTYSEFQAYFYNAAMYECPRPCLPHEEPCVAFDQSYPGMQDVSWAMHTGMVQHPEWYPELSSSSSARDVAHALYMRGLNKCPRICQAEESPGDFKPVVEGYVMAPSEGWLTTKSTTSRITTTPATTRAPTTTLGFAPPPVVPLPLMPLPPLPPAPTAAPTPAPTTPAPTTPAPTTPAPTTPAPAPAPAPTPPEPLPQAPAPKPKEPEVKVTAKVEVTTEEPKKEVPPECAKKSQTYTVMDFPGHLPVVTEDSDACQAHCVKQPLAEYFAFDVFMQTCHCPPFAALPMQATDVRGGKLRCGEMDTYLQSKAALPKIAPAAAGRLLPGAMAMVAIVAVSCLAIVAQRRIRLDTRSRSLERFDSSSLLPDDPELAGPEPIAE</sequence>
<dbReference type="PRINTS" id="PR01217">
    <property type="entry name" value="PRICHEXTENSN"/>
</dbReference>
<feature type="region of interest" description="Disordered" evidence="1">
    <location>
        <begin position="378"/>
        <end position="397"/>
    </location>
</feature>
<dbReference type="AlphaFoldDB" id="A0AA36N2H9"/>
<keyword evidence="2" id="KW-1133">Transmembrane helix</keyword>
<feature type="region of interest" description="Disordered" evidence="1">
    <location>
        <begin position="164"/>
        <end position="228"/>
    </location>
</feature>
<gene>
    <name evidence="3" type="ORF">EVOR1521_LOCUS13390</name>
</gene>
<accession>A0AA36N2H9</accession>
<name>A0AA36N2H9_9DINO</name>
<protein>
    <submittedName>
        <fullName evidence="3">Uncharacterized protein</fullName>
    </submittedName>
</protein>